<dbReference type="OrthoDB" id="5820615at2"/>
<dbReference type="SUPFAM" id="SSF55620">
    <property type="entry name" value="Tetrahydrobiopterin biosynthesis enzymes-like"/>
    <property type="match status" value="2"/>
</dbReference>
<evidence type="ECO:0000256" key="1">
    <source>
        <dbReference type="ARBA" id="ARBA00005061"/>
    </source>
</evidence>
<comment type="pathway">
    <text evidence="1">Purine metabolism; 7-cyano-7-deazaguanine biosynthesis.</text>
</comment>
<dbReference type="InterPro" id="IPR038418">
    <property type="entry name" value="6-PTP_synth/QueD_sf"/>
</dbReference>
<dbReference type="GO" id="GO:0070497">
    <property type="term" value="F:6-carboxytetrahydropterin synthase activity"/>
    <property type="evidence" value="ECO:0007669"/>
    <property type="project" value="UniProtKB-EC"/>
</dbReference>
<dbReference type="UniPathway" id="UPA00391"/>
<evidence type="ECO:0000313" key="7">
    <source>
        <dbReference type="EMBL" id="RUO49904.1"/>
    </source>
</evidence>
<dbReference type="EC" id="4.1.2.50" evidence="3"/>
<reference evidence="8" key="1">
    <citation type="journal article" date="2018" name="Front. Microbiol.">
        <title>Genome-Based Analysis Reveals the Taxonomy and Diversity of the Family Idiomarinaceae.</title>
        <authorList>
            <person name="Liu Y."/>
            <person name="Lai Q."/>
            <person name="Shao Z."/>
        </authorList>
    </citation>
    <scope>NUCLEOTIDE SEQUENCE [LARGE SCALE GENOMIC DNA]</scope>
    <source>
        <strain evidence="8">908033</strain>
    </source>
</reference>
<evidence type="ECO:0000313" key="8">
    <source>
        <dbReference type="Proteomes" id="UP000286985"/>
    </source>
</evidence>
<dbReference type="Gene3D" id="3.30.479.10">
    <property type="entry name" value="6-pyruvoyl tetrahydropterin synthase/QueD"/>
    <property type="match status" value="2"/>
</dbReference>
<evidence type="ECO:0000256" key="5">
    <source>
        <dbReference type="ARBA" id="ARBA00031449"/>
    </source>
</evidence>
<name>A0A432XMH1_9GAMM</name>
<dbReference type="AlphaFoldDB" id="A0A432XMH1"/>
<dbReference type="STRING" id="519452.SAMN04488139_1218"/>
<comment type="similarity">
    <text evidence="2">Belongs to the PTPS family. QueD subfamily.</text>
</comment>
<organism evidence="7 8">
    <name type="scientific">Pseudidiomarina donghaiensis</name>
    <dbReference type="NCBI Taxonomy" id="519452"/>
    <lineage>
        <taxon>Bacteria</taxon>
        <taxon>Pseudomonadati</taxon>
        <taxon>Pseudomonadota</taxon>
        <taxon>Gammaproteobacteria</taxon>
        <taxon>Alteromonadales</taxon>
        <taxon>Idiomarinaceae</taxon>
        <taxon>Pseudidiomarina</taxon>
    </lineage>
</organism>
<evidence type="ECO:0000256" key="6">
    <source>
        <dbReference type="ARBA" id="ARBA00048807"/>
    </source>
</evidence>
<evidence type="ECO:0000256" key="4">
    <source>
        <dbReference type="ARBA" id="ARBA00018141"/>
    </source>
</evidence>
<comment type="catalytic activity">
    <reaction evidence="6">
        <text>7,8-dihydroneopterin 3'-triphosphate + H2O = 6-carboxy-5,6,7,8-tetrahydropterin + triphosphate + acetaldehyde + 2 H(+)</text>
        <dbReference type="Rhea" id="RHEA:27966"/>
        <dbReference type="ChEBI" id="CHEBI:15343"/>
        <dbReference type="ChEBI" id="CHEBI:15377"/>
        <dbReference type="ChEBI" id="CHEBI:15378"/>
        <dbReference type="ChEBI" id="CHEBI:18036"/>
        <dbReference type="ChEBI" id="CHEBI:58462"/>
        <dbReference type="ChEBI" id="CHEBI:61032"/>
        <dbReference type="EC" id="4.1.2.50"/>
    </reaction>
</comment>
<protein>
    <recommendedName>
        <fullName evidence="4">6-carboxy-5,6,7,8-tetrahydropterin synthase</fullName>
        <ecNumber evidence="3">4.1.2.50</ecNumber>
    </recommendedName>
    <alternativeName>
        <fullName evidence="5">Queuosine biosynthesis protein QueD</fullName>
    </alternativeName>
</protein>
<dbReference type="InterPro" id="IPR007115">
    <property type="entry name" value="6-PTP_synth/QueD"/>
</dbReference>
<dbReference type="Pfam" id="PF01242">
    <property type="entry name" value="PTPS"/>
    <property type="match status" value="1"/>
</dbReference>
<keyword evidence="8" id="KW-1185">Reference proteome</keyword>
<gene>
    <name evidence="7" type="ORF">CWE24_05385</name>
</gene>
<dbReference type="Proteomes" id="UP000286985">
    <property type="component" value="Unassembled WGS sequence"/>
</dbReference>
<evidence type="ECO:0000256" key="3">
    <source>
        <dbReference type="ARBA" id="ARBA00012982"/>
    </source>
</evidence>
<evidence type="ECO:0000256" key="2">
    <source>
        <dbReference type="ARBA" id="ARBA00008900"/>
    </source>
</evidence>
<dbReference type="EMBL" id="PIPU01000001">
    <property type="protein sequence ID" value="RUO49904.1"/>
    <property type="molecule type" value="Genomic_DNA"/>
</dbReference>
<comment type="caution">
    <text evidence="7">The sequence shown here is derived from an EMBL/GenBank/DDBJ whole genome shotgun (WGS) entry which is preliminary data.</text>
</comment>
<dbReference type="RefSeq" id="WP_092838891.1">
    <property type="nucleotide sequence ID" value="NZ_FPCF01000001.1"/>
</dbReference>
<sequence length="297" mass="33518">MQLFVNDLTVIDFSYLCPERGMVGESWIVDIILDGSLNEQSMVLDFGRVKKQIKRIIDDAVDHKLAVPAEHPYTNVTHHDDGNSHWVDFLRPNQRSIHLFCPADAFAFIDAQQVTMQSVTDYLRAVIKRELPENVQGLTLELRAEEIPGAFYHYTHGLKKHDGNCQRIAHGHRSRLYVALNGERNADLEQQWAQTWQDIYLGSEEDLAVIEQLQLSPVFAQKNLMVTTQTHMAYSYTADQGLFEILVPVAENYTIPTDSTVECIASYLAQSIKQEHPNDAVQVTGFEGVGKGAIGYA</sequence>
<proteinExistence type="inferred from homology"/>
<accession>A0A432XMH1</accession>